<dbReference type="EnsemblPlants" id="LPERR08G16830.1">
    <property type="protein sequence ID" value="LPERR08G16830.1"/>
    <property type="gene ID" value="LPERR08G16830"/>
</dbReference>
<keyword evidence="2" id="KW-1185">Reference proteome</keyword>
<dbReference type="SUPFAM" id="SSF48264">
    <property type="entry name" value="Cytochrome P450"/>
    <property type="match status" value="1"/>
</dbReference>
<protein>
    <recommendedName>
        <fullName evidence="3">Cytochrome P450</fullName>
    </recommendedName>
</protein>
<dbReference type="PANTHER" id="PTHR24299">
    <property type="entry name" value="CYTOCHROME P450 FAMILY 1"/>
    <property type="match status" value="1"/>
</dbReference>
<dbReference type="eggNOG" id="KOG0156">
    <property type="taxonomic scope" value="Eukaryota"/>
</dbReference>
<dbReference type="AlphaFoldDB" id="A0A0D9X9K8"/>
<dbReference type="STRING" id="77586.A0A0D9X9K8"/>
<dbReference type="GO" id="GO:0005506">
    <property type="term" value="F:iron ion binding"/>
    <property type="evidence" value="ECO:0007669"/>
    <property type="project" value="InterPro"/>
</dbReference>
<proteinExistence type="predicted"/>
<evidence type="ECO:0000313" key="1">
    <source>
        <dbReference type="EnsemblPlants" id="LPERR08G16830.1"/>
    </source>
</evidence>
<dbReference type="GO" id="GO:0016705">
    <property type="term" value="F:oxidoreductase activity, acting on paired donors, with incorporation or reduction of molecular oxygen"/>
    <property type="evidence" value="ECO:0007669"/>
    <property type="project" value="InterPro"/>
</dbReference>
<accession>A0A0D9X9K8</accession>
<evidence type="ECO:0008006" key="3">
    <source>
        <dbReference type="Google" id="ProtNLM"/>
    </source>
</evidence>
<dbReference type="Gramene" id="LPERR08G16830.1">
    <property type="protein sequence ID" value="LPERR08G16830.1"/>
    <property type="gene ID" value="LPERR08G16830"/>
</dbReference>
<reference evidence="1" key="3">
    <citation type="submission" date="2015-04" db="UniProtKB">
        <authorList>
            <consortium name="EnsemblPlants"/>
        </authorList>
    </citation>
    <scope>IDENTIFICATION</scope>
</reference>
<dbReference type="GO" id="GO:0004497">
    <property type="term" value="F:monooxygenase activity"/>
    <property type="evidence" value="ECO:0007669"/>
    <property type="project" value="InterPro"/>
</dbReference>
<dbReference type="PANTHER" id="PTHR24299:SF59">
    <property type="entry name" value="CYTOCHROME P450 SUPERFAMILY PROTEIN"/>
    <property type="match status" value="1"/>
</dbReference>
<dbReference type="InterPro" id="IPR001128">
    <property type="entry name" value="Cyt_P450"/>
</dbReference>
<reference evidence="1 2" key="1">
    <citation type="submission" date="2012-08" db="EMBL/GenBank/DDBJ databases">
        <title>Oryza genome evolution.</title>
        <authorList>
            <person name="Wing R.A."/>
        </authorList>
    </citation>
    <scope>NUCLEOTIDE SEQUENCE</scope>
</reference>
<sequence length="109" mass="11818">MYWLLCAALAQALTYYLVASTTRRRRRQRLPPGPTPLPVIGNVLAIRGNTHHELARLARHHGAVMTLRLGLATAAVVSSASAAREAYTRHDRRLAARAGEAVDVGRVAA</sequence>
<name>A0A0D9X9K8_9ORYZ</name>
<dbReference type="HOGENOM" id="CLU_001570_26_10_1"/>
<reference evidence="2" key="2">
    <citation type="submission" date="2013-12" db="EMBL/GenBank/DDBJ databases">
        <authorList>
            <person name="Yu Y."/>
            <person name="Lee S."/>
            <person name="de Baynast K."/>
            <person name="Wissotski M."/>
            <person name="Liu L."/>
            <person name="Talag J."/>
            <person name="Goicoechea J."/>
            <person name="Angelova A."/>
            <person name="Jetty R."/>
            <person name="Kudrna D."/>
            <person name="Golser W."/>
            <person name="Rivera L."/>
            <person name="Zhang J."/>
            <person name="Wing R."/>
        </authorList>
    </citation>
    <scope>NUCLEOTIDE SEQUENCE</scope>
</reference>
<dbReference type="GO" id="GO:0020037">
    <property type="term" value="F:heme binding"/>
    <property type="evidence" value="ECO:0007669"/>
    <property type="project" value="InterPro"/>
</dbReference>
<organism evidence="1 2">
    <name type="scientific">Leersia perrieri</name>
    <dbReference type="NCBI Taxonomy" id="77586"/>
    <lineage>
        <taxon>Eukaryota</taxon>
        <taxon>Viridiplantae</taxon>
        <taxon>Streptophyta</taxon>
        <taxon>Embryophyta</taxon>
        <taxon>Tracheophyta</taxon>
        <taxon>Spermatophyta</taxon>
        <taxon>Magnoliopsida</taxon>
        <taxon>Liliopsida</taxon>
        <taxon>Poales</taxon>
        <taxon>Poaceae</taxon>
        <taxon>BOP clade</taxon>
        <taxon>Oryzoideae</taxon>
        <taxon>Oryzeae</taxon>
        <taxon>Oryzinae</taxon>
        <taxon>Leersia</taxon>
    </lineage>
</organism>
<evidence type="ECO:0000313" key="2">
    <source>
        <dbReference type="Proteomes" id="UP000032180"/>
    </source>
</evidence>
<dbReference type="Pfam" id="PF00067">
    <property type="entry name" value="p450"/>
    <property type="match status" value="1"/>
</dbReference>
<dbReference type="Proteomes" id="UP000032180">
    <property type="component" value="Chromosome 8"/>
</dbReference>
<dbReference type="Gene3D" id="1.10.630.10">
    <property type="entry name" value="Cytochrome P450"/>
    <property type="match status" value="1"/>
</dbReference>
<dbReference type="InterPro" id="IPR036396">
    <property type="entry name" value="Cyt_P450_sf"/>
</dbReference>